<keyword evidence="2" id="KW-1185">Reference proteome</keyword>
<dbReference type="Proteomes" id="UP000887159">
    <property type="component" value="Unassembled WGS sequence"/>
</dbReference>
<accession>A0A8X6W0T6</accession>
<evidence type="ECO:0000313" key="1">
    <source>
        <dbReference type="EMBL" id="GFY25766.1"/>
    </source>
</evidence>
<protein>
    <submittedName>
        <fullName evidence="1">Uncharacterized protein</fullName>
    </submittedName>
</protein>
<reference evidence="1" key="1">
    <citation type="submission" date="2020-08" db="EMBL/GenBank/DDBJ databases">
        <title>Multicomponent nature underlies the extraordinary mechanical properties of spider dragline silk.</title>
        <authorList>
            <person name="Kono N."/>
            <person name="Nakamura H."/>
            <person name="Mori M."/>
            <person name="Yoshida Y."/>
            <person name="Ohtoshi R."/>
            <person name="Malay A.D."/>
            <person name="Moran D.A.P."/>
            <person name="Tomita M."/>
            <person name="Numata K."/>
            <person name="Arakawa K."/>
        </authorList>
    </citation>
    <scope>NUCLEOTIDE SEQUENCE</scope>
</reference>
<dbReference type="EMBL" id="BMAU01021373">
    <property type="protein sequence ID" value="GFY25766.1"/>
    <property type="molecule type" value="Genomic_DNA"/>
</dbReference>
<comment type="caution">
    <text evidence="1">The sequence shown here is derived from an EMBL/GenBank/DDBJ whole genome shotgun (WGS) entry which is preliminary data.</text>
</comment>
<proteinExistence type="predicted"/>
<gene>
    <name evidence="1" type="ORF">TNCV_1915161</name>
</gene>
<organism evidence="1 2">
    <name type="scientific">Trichonephila clavipes</name>
    <name type="common">Golden silk orbweaver</name>
    <name type="synonym">Nephila clavipes</name>
    <dbReference type="NCBI Taxonomy" id="2585209"/>
    <lineage>
        <taxon>Eukaryota</taxon>
        <taxon>Metazoa</taxon>
        <taxon>Ecdysozoa</taxon>
        <taxon>Arthropoda</taxon>
        <taxon>Chelicerata</taxon>
        <taxon>Arachnida</taxon>
        <taxon>Araneae</taxon>
        <taxon>Araneomorphae</taxon>
        <taxon>Entelegynae</taxon>
        <taxon>Araneoidea</taxon>
        <taxon>Nephilidae</taxon>
        <taxon>Trichonephila</taxon>
    </lineage>
</organism>
<name>A0A8X6W0T6_TRICX</name>
<evidence type="ECO:0000313" key="2">
    <source>
        <dbReference type="Proteomes" id="UP000887159"/>
    </source>
</evidence>
<dbReference type="AlphaFoldDB" id="A0A8X6W0T6"/>
<sequence length="68" mass="8150">MPLQPTRQAARKEVKPLQFQSQPMRPAWKFLCPTHLQFHNQEHLRTYPTLQGHARIFRDSQKRSRDSP</sequence>